<dbReference type="EMBL" id="MU005574">
    <property type="protein sequence ID" value="KAF2687648.1"/>
    <property type="molecule type" value="Genomic_DNA"/>
</dbReference>
<protein>
    <submittedName>
        <fullName evidence="1">Uncharacterized protein</fullName>
    </submittedName>
</protein>
<evidence type="ECO:0000313" key="1">
    <source>
        <dbReference type="EMBL" id="KAF2687648.1"/>
    </source>
</evidence>
<dbReference type="Proteomes" id="UP000799291">
    <property type="component" value="Unassembled WGS sequence"/>
</dbReference>
<gene>
    <name evidence="1" type="ORF">K458DRAFT_167691</name>
</gene>
<accession>A0A6G1JB55</accession>
<organism evidence="1 2">
    <name type="scientific">Lentithecium fluviatile CBS 122367</name>
    <dbReference type="NCBI Taxonomy" id="1168545"/>
    <lineage>
        <taxon>Eukaryota</taxon>
        <taxon>Fungi</taxon>
        <taxon>Dikarya</taxon>
        <taxon>Ascomycota</taxon>
        <taxon>Pezizomycotina</taxon>
        <taxon>Dothideomycetes</taxon>
        <taxon>Pleosporomycetidae</taxon>
        <taxon>Pleosporales</taxon>
        <taxon>Massarineae</taxon>
        <taxon>Lentitheciaceae</taxon>
        <taxon>Lentithecium</taxon>
    </lineage>
</organism>
<dbReference type="AlphaFoldDB" id="A0A6G1JB55"/>
<keyword evidence="2" id="KW-1185">Reference proteome</keyword>
<reference evidence="1" key="1">
    <citation type="journal article" date="2020" name="Stud. Mycol.">
        <title>101 Dothideomycetes genomes: a test case for predicting lifestyles and emergence of pathogens.</title>
        <authorList>
            <person name="Haridas S."/>
            <person name="Albert R."/>
            <person name="Binder M."/>
            <person name="Bloem J."/>
            <person name="Labutti K."/>
            <person name="Salamov A."/>
            <person name="Andreopoulos B."/>
            <person name="Baker S."/>
            <person name="Barry K."/>
            <person name="Bills G."/>
            <person name="Bluhm B."/>
            <person name="Cannon C."/>
            <person name="Castanera R."/>
            <person name="Culley D."/>
            <person name="Daum C."/>
            <person name="Ezra D."/>
            <person name="Gonzalez J."/>
            <person name="Henrissat B."/>
            <person name="Kuo A."/>
            <person name="Liang C."/>
            <person name="Lipzen A."/>
            <person name="Lutzoni F."/>
            <person name="Magnuson J."/>
            <person name="Mondo S."/>
            <person name="Nolan M."/>
            <person name="Ohm R."/>
            <person name="Pangilinan J."/>
            <person name="Park H.-J."/>
            <person name="Ramirez L."/>
            <person name="Alfaro M."/>
            <person name="Sun H."/>
            <person name="Tritt A."/>
            <person name="Yoshinaga Y."/>
            <person name="Zwiers L.-H."/>
            <person name="Turgeon B."/>
            <person name="Goodwin S."/>
            <person name="Spatafora J."/>
            <person name="Crous P."/>
            <person name="Grigoriev I."/>
        </authorList>
    </citation>
    <scope>NUCLEOTIDE SEQUENCE</scope>
    <source>
        <strain evidence="1">CBS 122367</strain>
    </source>
</reference>
<proteinExistence type="predicted"/>
<evidence type="ECO:0000313" key="2">
    <source>
        <dbReference type="Proteomes" id="UP000799291"/>
    </source>
</evidence>
<name>A0A6G1JB55_9PLEO</name>
<sequence length="80" mass="9476">MRRNENDNRRRLAAAEALSLQVPVIKRENVLTKSNIMRRKQRSTKQLYKEQKDTRQQRYNMYKAHKGKGCCMSAAHRATL</sequence>